<protein>
    <recommendedName>
        <fullName evidence="2">HTH cro/C1-type domain-containing protein</fullName>
    </recommendedName>
</protein>
<organism evidence="4 5">
    <name type="scientific">Shewanella glacialipiscicola</name>
    <dbReference type="NCBI Taxonomy" id="614069"/>
    <lineage>
        <taxon>Bacteria</taxon>
        <taxon>Pseudomonadati</taxon>
        <taxon>Pseudomonadota</taxon>
        <taxon>Gammaproteobacteria</taxon>
        <taxon>Alteromonadales</taxon>
        <taxon>Shewanellaceae</taxon>
        <taxon>Shewanella</taxon>
    </lineage>
</organism>
<accession>A0ABQ6J4K5</accession>
<evidence type="ECO:0000313" key="4">
    <source>
        <dbReference type="EMBL" id="GMA82220.1"/>
    </source>
</evidence>
<dbReference type="InterPro" id="IPR010982">
    <property type="entry name" value="Lambda_DNA-bd_dom_sf"/>
</dbReference>
<evidence type="ECO:0000313" key="5">
    <source>
        <dbReference type="Proteomes" id="UP001157046"/>
    </source>
</evidence>
<comment type="caution">
    <text evidence="4">The sequence shown here is derived from an EMBL/GenBank/DDBJ whole genome shotgun (WGS) entry which is preliminary data.</text>
</comment>
<keyword evidence="5" id="KW-1185">Reference proteome</keyword>
<dbReference type="PROSITE" id="PS50943">
    <property type="entry name" value="HTH_CROC1"/>
    <property type="match status" value="1"/>
</dbReference>
<dbReference type="PANTHER" id="PTHR46558">
    <property type="entry name" value="TRACRIPTIONAL REGULATORY PROTEIN-RELATED-RELATED"/>
    <property type="match status" value="1"/>
</dbReference>
<dbReference type="InterPro" id="IPR001387">
    <property type="entry name" value="Cro/C1-type_HTH"/>
</dbReference>
<name>A0ABQ6J4K5_9GAMM</name>
<feature type="domain" description="HTH cro/C1-type" evidence="2">
    <location>
        <begin position="6"/>
        <end position="60"/>
    </location>
</feature>
<sequence>MIHDVLKEARTRKGLKQEEVASLIKVAKQTYLKWENGATEPKASQVAALAKVLGITPNEICVGKLTKRYSLEDFIYEMMKHPVRSELETLKYWEHIPDHEAYFADLNAIKKEDKDILQDNQSKDWGQTKIVTSEEAMHMMTREVAEQFHDK</sequence>
<dbReference type="SMART" id="SM00530">
    <property type="entry name" value="HTH_XRE"/>
    <property type="match status" value="1"/>
</dbReference>
<dbReference type="CDD" id="cd00093">
    <property type="entry name" value="HTH_XRE"/>
    <property type="match status" value="1"/>
</dbReference>
<dbReference type="Gene3D" id="1.10.260.40">
    <property type="entry name" value="lambda repressor-like DNA-binding domains"/>
    <property type="match status" value="1"/>
</dbReference>
<evidence type="ECO:0000313" key="3">
    <source>
        <dbReference type="EMBL" id="GMA82214.1"/>
    </source>
</evidence>
<proteinExistence type="predicted"/>
<dbReference type="Pfam" id="PF01381">
    <property type="entry name" value="HTH_3"/>
    <property type="match status" value="1"/>
</dbReference>
<keyword evidence="1" id="KW-0238">DNA-binding</keyword>
<reference evidence="4" key="3">
    <citation type="submission" date="2023-02" db="EMBL/GenBank/DDBJ databases">
        <authorList>
            <person name="Sun Q."/>
            <person name="Mori K."/>
        </authorList>
    </citation>
    <scope>NUCLEOTIDE SEQUENCE</scope>
    <source>
        <strain evidence="4">NBRC 102030</strain>
    </source>
</reference>
<dbReference type="Proteomes" id="UP001157046">
    <property type="component" value="Unassembled WGS sequence"/>
</dbReference>
<dbReference type="SUPFAM" id="SSF47413">
    <property type="entry name" value="lambda repressor-like DNA-binding domains"/>
    <property type="match status" value="1"/>
</dbReference>
<evidence type="ECO:0000259" key="2">
    <source>
        <dbReference type="PROSITE" id="PS50943"/>
    </source>
</evidence>
<dbReference type="EMBL" id="BSUY01000001">
    <property type="protein sequence ID" value="GMA82214.1"/>
    <property type="molecule type" value="Genomic_DNA"/>
</dbReference>
<reference evidence="5" key="2">
    <citation type="journal article" date="2019" name="Int. J. Syst. Evol. Microbiol.">
        <title>The Global Catalogue of Microorganisms (GCM) 10K type strain sequencing project: providing services to taxonomists for standard genome sequencing and annotation.</title>
        <authorList>
            <consortium name="The Broad Institute Genomics Platform"/>
            <consortium name="The Broad Institute Genome Sequencing Center for Infectious Disease"/>
            <person name="Wu L."/>
            <person name="Ma J."/>
        </authorList>
    </citation>
    <scope>NUCLEOTIDE SEQUENCE [LARGE SCALE GENOMIC DNA]</scope>
    <source>
        <strain evidence="5">NBRC 102030</strain>
    </source>
</reference>
<gene>
    <name evidence="3" type="ORF">GCM10025855_17470</name>
    <name evidence="4" type="ORF">GCM10025855_17530</name>
</gene>
<dbReference type="PANTHER" id="PTHR46558:SF4">
    <property type="entry name" value="DNA-BIDING PHAGE PROTEIN"/>
    <property type="match status" value="1"/>
</dbReference>
<evidence type="ECO:0000256" key="1">
    <source>
        <dbReference type="ARBA" id="ARBA00023125"/>
    </source>
</evidence>
<dbReference type="RefSeq" id="WP_220774051.1">
    <property type="nucleotide sequence ID" value="NZ_BPFC01000083.1"/>
</dbReference>
<reference evidence="4" key="1">
    <citation type="journal article" date="2014" name="Int. J. Syst. Evol. Microbiol.">
        <title>Complete genome of a new Firmicutes species belonging to the dominant human colonic microbiota ('Ruminococcus bicirculans') reveals two chromosomes and a selective capacity to utilize plant glucans.</title>
        <authorList>
            <consortium name="NISC Comparative Sequencing Program"/>
            <person name="Wegmann U."/>
            <person name="Louis P."/>
            <person name="Goesmann A."/>
            <person name="Henrissat B."/>
            <person name="Duncan S.H."/>
            <person name="Flint H.J."/>
        </authorList>
    </citation>
    <scope>NUCLEOTIDE SEQUENCE</scope>
    <source>
        <strain evidence="4">NBRC 102030</strain>
    </source>
</reference>
<dbReference type="EMBL" id="BSUY01000001">
    <property type="protein sequence ID" value="GMA82220.1"/>
    <property type="molecule type" value="Genomic_DNA"/>
</dbReference>